<gene>
    <name evidence="1" type="ORF">CR513_19376</name>
</gene>
<keyword evidence="2" id="KW-1185">Reference proteome</keyword>
<protein>
    <submittedName>
        <fullName evidence="1">Uncharacterized protein</fullName>
    </submittedName>
</protein>
<reference evidence="1" key="1">
    <citation type="submission" date="2018-05" db="EMBL/GenBank/DDBJ databases">
        <title>Draft genome of Mucuna pruriens seed.</title>
        <authorList>
            <person name="Nnadi N.E."/>
            <person name="Vos R."/>
            <person name="Hasami M.H."/>
            <person name="Devisetty U.K."/>
            <person name="Aguiy J.C."/>
        </authorList>
    </citation>
    <scope>NUCLEOTIDE SEQUENCE [LARGE SCALE GENOMIC DNA]</scope>
    <source>
        <strain evidence="1">JCA_2017</strain>
    </source>
</reference>
<dbReference type="AlphaFoldDB" id="A0A371H560"/>
<dbReference type="EMBL" id="QJKJ01003569">
    <property type="protein sequence ID" value="RDX97803.1"/>
    <property type="molecule type" value="Genomic_DNA"/>
</dbReference>
<feature type="non-terminal residue" evidence="1">
    <location>
        <position position="1"/>
    </location>
</feature>
<proteinExistence type="predicted"/>
<organism evidence="1 2">
    <name type="scientific">Mucuna pruriens</name>
    <name type="common">Velvet bean</name>
    <name type="synonym">Dolichos pruriens</name>
    <dbReference type="NCBI Taxonomy" id="157652"/>
    <lineage>
        <taxon>Eukaryota</taxon>
        <taxon>Viridiplantae</taxon>
        <taxon>Streptophyta</taxon>
        <taxon>Embryophyta</taxon>
        <taxon>Tracheophyta</taxon>
        <taxon>Spermatophyta</taxon>
        <taxon>Magnoliopsida</taxon>
        <taxon>eudicotyledons</taxon>
        <taxon>Gunneridae</taxon>
        <taxon>Pentapetalae</taxon>
        <taxon>rosids</taxon>
        <taxon>fabids</taxon>
        <taxon>Fabales</taxon>
        <taxon>Fabaceae</taxon>
        <taxon>Papilionoideae</taxon>
        <taxon>50 kb inversion clade</taxon>
        <taxon>NPAAA clade</taxon>
        <taxon>indigoferoid/millettioid clade</taxon>
        <taxon>Phaseoleae</taxon>
        <taxon>Mucuna</taxon>
    </lineage>
</organism>
<evidence type="ECO:0000313" key="1">
    <source>
        <dbReference type="EMBL" id="RDX97803.1"/>
    </source>
</evidence>
<accession>A0A371H560</accession>
<comment type="caution">
    <text evidence="1">The sequence shown here is derived from an EMBL/GenBank/DDBJ whole genome shotgun (WGS) entry which is preliminary data.</text>
</comment>
<dbReference type="OrthoDB" id="1718622at2759"/>
<sequence length="72" mass="8234">MEIEDLFHKEIQVDKQLKSKSSSKFALSSISSWRSNWKNNKVVTNPKDDMNAKYSNAPPKGVKELDILLLNV</sequence>
<evidence type="ECO:0000313" key="2">
    <source>
        <dbReference type="Proteomes" id="UP000257109"/>
    </source>
</evidence>
<name>A0A371H560_MUCPR</name>
<dbReference type="Proteomes" id="UP000257109">
    <property type="component" value="Unassembled WGS sequence"/>
</dbReference>